<dbReference type="Proteomes" id="UP000030748">
    <property type="component" value="Unassembled WGS sequence"/>
</dbReference>
<dbReference type="InterPro" id="IPR011989">
    <property type="entry name" value="ARM-like"/>
</dbReference>
<evidence type="ECO:0000313" key="2">
    <source>
        <dbReference type="EMBL" id="EYU42529.1"/>
    </source>
</evidence>
<keyword evidence="3" id="KW-1185">Reference proteome</keyword>
<organism evidence="2 3">
    <name type="scientific">Erythranthe guttata</name>
    <name type="common">Yellow monkey flower</name>
    <name type="synonym">Mimulus guttatus</name>
    <dbReference type="NCBI Taxonomy" id="4155"/>
    <lineage>
        <taxon>Eukaryota</taxon>
        <taxon>Viridiplantae</taxon>
        <taxon>Streptophyta</taxon>
        <taxon>Embryophyta</taxon>
        <taxon>Tracheophyta</taxon>
        <taxon>Spermatophyta</taxon>
        <taxon>Magnoliopsida</taxon>
        <taxon>eudicotyledons</taxon>
        <taxon>Gunneridae</taxon>
        <taxon>Pentapetalae</taxon>
        <taxon>asterids</taxon>
        <taxon>lamiids</taxon>
        <taxon>Lamiales</taxon>
        <taxon>Phrymaceae</taxon>
        <taxon>Erythranthe</taxon>
    </lineage>
</organism>
<dbReference type="SUPFAM" id="SSF48371">
    <property type="entry name" value="ARM repeat"/>
    <property type="match status" value="1"/>
</dbReference>
<dbReference type="Gene3D" id="1.20.930.20">
    <property type="entry name" value="Adaptor protein Cbl, N-terminal domain"/>
    <property type="match status" value="1"/>
</dbReference>
<gene>
    <name evidence="2" type="ORF">MIMGU_mgv11b024113mg</name>
</gene>
<dbReference type="KEGG" id="egt:105952143"/>
<dbReference type="PANTHER" id="PTHR46168:SF8">
    <property type="entry name" value="ARMADILLO REPEAT ONLY 1"/>
    <property type="match status" value="1"/>
</dbReference>
<dbReference type="Gene3D" id="1.25.10.10">
    <property type="entry name" value="Leucine-rich Repeat Variant"/>
    <property type="match status" value="1"/>
</dbReference>
<sequence length="274" mass="30259">MADTVIEILTKLKQKADEVVKTAERASVFQQDCLDIKSKTEYLSFRIPLLRRAAARAQHDLYERPTRRIIYNTDQVLDDALALVSKCRASALRRVFTACTTTPTAAFVVISSQLSSSIGDVTWLIDAAPDDDDRYPGGVYFGLPPIAAPQPIICLIWEQISILCYGSIEERTGAAAFLVVLASDNDWYGQLIIEEGGVAPLLKLAEEGRTEDQVNAARVIGLAGRDPKSVDKITNAGAWKVFAKILKEGHVNVQIVVAWALSELAAHDHRREYY</sequence>
<dbReference type="OrthoDB" id="1709031at2759"/>
<reference evidence="2 3" key="1">
    <citation type="journal article" date="2013" name="Proc. Natl. Acad. Sci. U.S.A.">
        <title>Fine-scale variation in meiotic recombination in Mimulus inferred from population shotgun sequencing.</title>
        <authorList>
            <person name="Hellsten U."/>
            <person name="Wright K.M."/>
            <person name="Jenkins J."/>
            <person name="Shu S."/>
            <person name="Yuan Y."/>
            <person name="Wessler S.R."/>
            <person name="Schmutz J."/>
            <person name="Willis J.H."/>
            <person name="Rokhsar D.S."/>
        </authorList>
    </citation>
    <scope>NUCLEOTIDE SEQUENCE [LARGE SCALE GENOMIC DNA]</scope>
    <source>
        <strain evidence="3">cv. DUN x IM62</strain>
    </source>
</reference>
<dbReference type="AlphaFoldDB" id="A0A022RR37"/>
<dbReference type="PhylomeDB" id="A0A022RR37"/>
<evidence type="ECO:0000259" key="1">
    <source>
        <dbReference type="Pfam" id="PF25055"/>
    </source>
</evidence>
<dbReference type="PANTHER" id="PTHR46168">
    <property type="entry name" value="ARMADILLO REPEAT ONLY 4"/>
    <property type="match status" value="1"/>
</dbReference>
<protein>
    <recommendedName>
        <fullName evidence="1">DUF7792 domain-containing protein</fullName>
    </recommendedName>
</protein>
<name>A0A022RR37_ERYGU</name>
<dbReference type="InterPro" id="IPR056694">
    <property type="entry name" value="DUF7792"/>
</dbReference>
<dbReference type="InterPro" id="IPR036537">
    <property type="entry name" value="Adaptor_Cbl_N_dom_sf"/>
</dbReference>
<accession>A0A022RR37</accession>
<feature type="domain" description="DUF7792" evidence="1">
    <location>
        <begin position="7"/>
        <end position="125"/>
    </location>
</feature>
<dbReference type="EMBL" id="KI630286">
    <property type="protein sequence ID" value="EYU42529.1"/>
    <property type="molecule type" value="Genomic_DNA"/>
</dbReference>
<dbReference type="InterPro" id="IPR016024">
    <property type="entry name" value="ARM-type_fold"/>
</dbReference>
<dbReference type="OMA" id="MCRIAYE"/>
<dbReference type="Pfam" id="PF25055">
    <property type="entry name" value="DUF7792"/>
    <property type="match status" value="1"/>
</dbReference>
<dbReference type="eggNOG" id="ENOG502QWEP">
    <property type="taxonomic scope" value="Eukaryota"/>
</dbReference>
<dbReference type="GO" id="GO:0007166">
    <property type="term" value="P:cell surface receptor signaling pathway"/>
    <property type="evidence" value="ECO:0007669"/>
    <property type="project" value="InterPro"/>
</dbReference>
<proteinExistence type="predicted"/>
<dbReference type="STRING" id="4155.A0A022RR37"/>
<evidence type="ECO:0000313" key="3">
    <source>
        <dbReference type="Proteomes" id="UP000030748"/>
    </source>
</evidence>